<dbReference type="Gene3D" id="1.10.1330.10">
    <property type="entry name" value="Dockerin domain"/>
    <property type="match status" value="1"/>
</dbReference>
<comment type="caution">
    <text evidence="3">The sequence shown here is derived from an EMBL/GenBank/DDBJ whole genome shotgun (WGS) entry which is preliminary data.</text>
</comment>
<dbReference type="OrthoDB" id="255205at2"/>
<dbReference type="EMBL" id="SJPO01000001">
    <property type="protein sequence ID" value="TWT85330.1"/>
    <property type="molecule type" value="Genomic_DNA"/>
</dbReference>
<feature type="region of interest" description="Disordered" evidence="1">
    <location>
        <begin position="298"/>
        <end position="324"/>
    </location>
</feature>
<protein>
    <recommendedName>
        <fullName evidence="5">PEP-CTERM protein-sorting domain-containing protein</fullName>
    </recommendedName>
</protein>
<keyword evidence="4" id="KW-1185">Reference proteome</keyword>
<keyword evidence="2" id="KW-0732">Signal</keyword>
<evidence type="ECO:0000313" key="4">
    <source>
        <dbReference type="Proteomes" id="UP000318478"/>
    </source>
</evidence>
<reference evidence="3 4" key="1">
    <citation type="submission" date="2019-02" db="EMBL/GenBank/DDBJ databases">
        <title>Deep-cultivation of Planctomycetes and their phenomic and genomic characterization uncovers novel biology.</title>
        <authorList>
            <person name="Wiegand S."/>
            <person name="Jogler M."/>
            <person name="Boedeker C."/>
            <person name="Pinto D."/>
            <person name="Vollmers J."/>
            <person name="Rivas-Marin E."/>
            <person name="Kohn T."/>
            <person name="Peeters S.H."/>
            <person name="Heuer A."/>
            <person name="Rast P."/>
            <person name="Oberbeckmann S."/>
            <person name="Bunk B."/>
            <person name="Jeske O."/>
            <person name="Meyerdierks A."/>
            <person name="Storesund J.E."/>
            <person name="Kallscheuer N."/>
            <person name="Luecker S."/>
            <person name="Lage O.M."/>
            <person name="Pohl T."/>
            <person name="Merkel B.J."/>
            <person name="Hornburger P."/>
            <person name="Mueller R.-W."/>
            <person name="Bruemmer F."/>
            <person name="Labrenz M."/>
            <person name="Spormann A.M."/>
            <person name="Op Den Camp H."/>
            <person name="Overmann J."/>
            <person name="Amann R."/>
            <person name="Jetten M.S.M."/>
            <person name="Mascher T."/>
            <person name="Medema M.H."/>
            <person name="Devos D.P."/>
            <person name="Kaster A.-K."/>
            <person name="Ovreas L."/>
            <person name="Rohde M."/>
            <person name="Galperin M.Y."/>
            <person name="Jogler C."/>
        </authorList>
    </citation>
    <scope>NUCLEOTIDE SEQUENCE [LARGE SCALE GENOMIC DNA]</scope>
    <source>
        <strain evidence="3 4">Pla123a</strain>
    </source>
</reference>
<gene>
    <name evidence="3" type="ORF">Pla123a_01370</name>
</gene>
<dbReference type="InterPro" id="IPR018247">
    <property type="entry name" value="EF_Hand_1_Ca_BS"/>
</dbReference>
<evidence type="ECO:0008006" key="5">
    <source>
        <dbReference type="Google" id="ProtNLM"/>
    </source>
</evidence>
<name>A0A5C5ZDT9_9BACT</name>
<feature type="chain" id="PRO_5023029020" description="PEP-CTERM protein-sorting domain-containing protein" evidence="2">
    <location>
        <begin position="27"/>
        <end position="443"/>
    </location>
</feature>
<dbReference type="SUPFAM" id="SSF63446">
    <property type="entry name" value="Type I dockerin domain"/>
    <property type="match status" value="1"/>
</dbReference>
<dbReference type="PROSITE" id="PS00018">
    <property type="entry name" value="EF_HAND_1"/>
    <property type="match status" value="1"/>
</dbReference>
<dbReference type="InterPro" id="IPR036439">
    <property type="entry name" value="Dockerin_dom_sf"/>
</dbReference>
<proteinExistence type="predicted"/>
<evidence type="ECO:0000256" key="2">
    <source>
        <dbReference type="SAM" id="SignalP"/>
    </source>
</evidence>
<organism evidence="3 4">
    <name type="scientific">Posidoniimonas polymericola</name>
    <dbReference type="NCBI Taxonomy" id="2528002"/>
    <lineage>
        <taxon>Bacteria</taxon>
        <taxon>Pseudomonadati</taxon>
        <taxon>Planctomycetota</taxon>
        <taxon>Planctomycetia</taxon>
        <taxon>Pirellulales</taxon>
        <taxon>Lacipirellulaceae</taxon>
        <taxon>Posidoniimonas</taxon>
    </lineage>
</organism>
<feature type="signal peptide" evidence="2">
    <location>
        <begin position="1"/>
        <end position="26"/>
    </location>
</feature>
<dbReference type="RefSeq" id="WP_146583601.1">
    <property type="nucleotide sequence ID" value="NZ_SJPO01000001.1"/>
</dbReference>
<dbReference type="AlphaFoldDB" id="A0A5C5ZDT9"/>
<sequence precursor="true">MKQPTTRFAFTAAALLLAAAPSPAQMYINEVFFNPGGNGSDARDEFIELRGAANAPLTDHYLLIIESENNGETGFIENILDLGAYSLGANGFLVMRQAFSLYGAPDAINPLATDLVNTGPPLPGPTFPGFGDGVNSTIGASDLPSLAGNPGEGQLEGSGFTAMLIHNQSGDAPMLGQDLDDGDDGLDLPTGAAGWKILDSVGFITELDELDGRVYGRANFITVDAFVEPGFVPNVEPDADYAFLDFEVEYLGRWGNSTGFTTDDWHASNFTDNPGSGSAGVNDLTGSANDSIDWRQSLIGNHPVDDGDPNTPAPPAAEVESSKNVPYGTKLANTLGGPNYVTGDYNGDGYVDAADYTVWRDTQGQTGSESAHPAADHNHDFLVDAADYTLWSGDYGAPNGAAPNGGVFAAAAAPLQSATQTPEPAAIALLALAVGGVARRQRA</sequence>
<accession>A0A5C5ZDT9</accession>
<evidence type="ECO:0000313" key="3">
    <source>
        <dbReference type="EMBL" id="TWT85330.1"/>
    </source>
</evidence>
<dbReference type="Proteomes" id="UP000318478">
    <property type="component" value="Unassembled WGS sequence"/>
</dbReference>
<dbReference type="GO" id="GO:0000272">
    <property type="term" value="P:polysaccharide catabolic process"/>
    <property type="evidence" value="ECO:0007669"/>
    <property type="project" value="InterPro"/>
</dbReference>
<evidence type="ECO:0000256" key="1">
    <source>
        <dbReference type="SAM" id="MobiDB-lite"/>
    </source>
</evidence>